<gene>
    <name evidence="2" type="ORF">BDB_70034</name>
</gene>
<sequence>MGAGGSAPADGAHSSAAAVTMGAIRHGGRAGQAEPVAKRKRAGAPDVPWRGGYNDMSCSSVEKRKSRGWLERGAGRTHCLQREVIYMQMRIIINDGNRA</sequence>
<name>G2ZKP6_9RALS</name>
<accession>G2ZKP6</accession>
<reference evidence="2" key="2">
    <citation type="submission" date="2011-04" db="EMBL/GenBank/DDBJ databases">
        <authorList>
            <person name="Genoscope - CEA"/>
        </authorList>
    </citation>
    <scope>NUCLEOTIDE SEQUENCE</scope>
    <source>
        <strain evidence="2">R229</strain>
    </source>
</reference>
<feature type="region of interest" description="Disordered" evidence="1">
    <location>
        <begin position="1"/>
        <end position="56"/>
    </location>
</feature>
<organism evidence="2">
    <name type="scientific">blood disease bacterium R229</name>
    <dbReference type="NCBI Taxonomy" id="741978"/>
    <lineage>
        <taxon>Bacteria</taxon>
        <taxon>Pseudomonadati</taxon>
        <taxon>Pseudomonadota</taxon>
        <taxon>Betaproteobacteria</taxon>
        <taxon>Burkholderiales</taxon>
        <taxon>Burkholderiaceae</taxon>
        <taxon>Ralstonia</taxon>
        <taxon>Ralstonia solanacearum species complex</taxon>
    </lineage>
</organism>
<dbReference type="AlphaFoldDB" id="G2ZKP6"/>
<evidence type="ECO:0000256" key="1">
    <source>
        <dbReference type="SAM" id="MobiDB-lite"/>
    </source>
</evidence>
<feature type="compositionally biased region" description="Low complexity" evidence="1">
    <location>
        <begin position="1"/>
        <end position="18"/>
    </location>
</feature>
<dbReference type="EMBL" id="FR854063">
    <property type="protein sequence ID" value="CCA79609.1"/>
    <property type="molecule type" value="Genomic_DNA"/>
</dbReference>
<reference evidence="2" key="1">
    <citation type="journal article" date="2011" name="PLoS ONE">
        <title>Ralstonia syzygii, the Blood Disease Bacterium and some Asian R. solanacearum strains form a single genomic species despite divergent lifestyles.</title>
        <authorList>
            <person name="Remenant B."/>
            <person name="de Cambiaire J.C."/>
            <person name="Cellier G."/>
            <person name="Jacobs J.M."/>
            <person name="Mangenot S."/>
            <person name="Barbe V."/>
            <person name="Lajus A."/>
            <person name="Vallenet D."/>
            <person name="Medigue C."/>
            <person name="Fegan M."/>
            <person name="Allen C."/>
            <person name="Prior P."/>
        </authorList>
    </citation>
    <scope>NUCLEOTIDE SEQUENCE</scope>
    <source>
        <strain evidence="2">R229</strain>
    </source>
</reference>
<proteinExistence type="predicted"/>
<evidence type="ECO:0000313" key="2">
    <source>
        <dbReference type="EMBL" id="CCA79609.1"/>
    </source>
</evidence>
<protein>
    <submittedName>
        <fullName evidence="2">Uncharacterized protein</fullName>
    </submittedName>
</protein>